<evidence type="ECO:0008006" key="3">
    <source>
        <dbReference type="Google" id="ProtNLM"/>
    </source>
</evidence>
<keyword evidence="2" id="KW-1185">Reference proteome</keyword>
<name>A0ABT0KL85_9GAMM</name>
<evidence type="ECO:0000313" key="2">
    <source>
        <dbReference type="Proteomes" id="UP001202134"/>
    </source>
</evidence>
<dbReference type="InterPro" id="IPR013783">
    <property type="entry name" value="Ig-like_fold"/>
</dbReference>
<sequence length="245" mass="27496">MEKLSNKQLTLSIFILFTSFFLINPYALAYQVQPMSAEIKPVGKQSQYSLRVDNTDSFPVSLEFIPWLVTQDEFGKNTLSPADNDLLVIPMTAVIQPGKSQTIMVRYLGEPVIEQSQTYSIEINQVTVAMEDVSASELGIAFNFKTMLNVTPDDSKAELNAKSFQSHGDTWNIEVVNSGNRFAKITEMEWVVSDGNHSVTLDRDNIKNFVVGKMVMPNASRIFTVSQIDKIDMANASVKIKWLQQ</sequence>
<organism evidence="1 2">
    <name type="scientific">Shewanella electrodiphila</name>
    <dbReference type="NCBI Taxonomy" id="934143"/>
    <lineage>
        <taxon>Bacteria</taxon>
        <taxon>Pseudomonadati</taxon>
        <taxon>Pseudomonadota</taxon>
        <taxon>Gammaproteobacteria</taxon>
        <taxon>Alteromonadales</taxon>
        <taxon>Shewanellaceae</taxon>
        <taxon>Shewanella</taxon>
    </lineage>
</organism>
<dbReference type="Gene3D" id="2.60.40.10">
    <property type="entry name" value="Immunoglobulins"/>
    <property type="match status" value="1"/>
</dbReference>
<dbReference type="SUPFAM" id="SSF49354">
    <property type="entry name" value="PapD-like"/>
    <property type="match status" value="1"/>
</dbReference>
<reference evidence="1 2" key="1">
    <citation type="submission" date="2022-01" db="EMBL/GenBank/DDBJ databases">
        <title>Whole genome-based taxonomy of the Shewanellaceae.</title>
        <authorList>
            <person name="Martin-Rodriguez A.J."/>
        </authorList>
    </citation>
    <scope>NUCLEOTIDE SEQUENCE [LARGE SCALE GENOMIC DNA]</scope>
    <source>
        <strain evidence="1 2">DSM 24955</strain>
    </source>
</reference>
<dbReference type="InterPro" id="IPR050643">
    <property type="entry name" value="Periplasmic_pilus_chap"/>
</dbReference>
<dbReference type="Proteomes" id="UP001202134">
    <property type="component" value="Unassembled WGS sequence"/>
</dbReference>
<dbReference type="InterPro" id="IPR008962">
    <property type="entry name" value="PapD-like_sf"/>
</dbReference>
<dbReference type="PANTHER" id="PTHR30251">
    <property type="entry name" value="PILUS ASSEMBLY CHAPERONE"/>
    <property type="match status" value="1"/>
</dbReference>
<comment type="caution">
    <text evidence="1">The sequence shown here is derived from an EMBL/GenBank/DDBJ whole genome shotgun (WGS) entry which is preliminary data.</text>
</comment>
<dbReference type="RefSeq" id="WP_248954923.1">
    <property type="nucleotide sequence ID" value="NZ_JAKIKU010000002.1"/>
</dbReference>
<evidence type="ECO:0000313" key="1">
    <source>
        <dbReference type="EMBL" id="MCL1044598.1"/>
    </source>
</evidence>
<accession>A0ABT0KL85</accession>
<gene>
    <name evidence="1" type="ORF">L2737_04525</name>
</gene>
<proteinExistence type="predicted"/>
<dbReference type="EMBL" id="JAKIKU010000002">
    <property type="protein sequence ID" value="MCL1044598.1"/>
    <property type="molecule type" value="Genomic_DNA"/>
</dbReference>
<dbReference type="PANTHER" id="PTHR30251:SF4">
    <property type="entry name" value="SLR1668 PROTEIN"/>
    <property type="match status" value="1"/>
</dbReference>
<protein>
    <recommendedName>
        <fullName evidence="3">Molecular chaperone</fullName>
    </recommendedName>
</protein>